<reference evidence="2" key="1">
    <citation type="submission" date="2014-09" db="EMBL/GenBank/DDBJ databases">
        <authorList>
            <person name="Magalhaes I.L.F."/>
            <person name="Oliveira U."/>
            <person name="Santos F.R."/>
            <person name="Vidigal T.H.D.A."/>
            <person name="Brescovit A.D."/>
            <person name="Santos A.J."/>
        </authorList>
    </citation>
    <scope>NUCLEOTIDE SEQUENCE</scope>
    <source>
        <tissue evidence="2">Shoot tissue taken approximately 20 cm above the soil surface</tissue>
    </source>
</reference>
<keyword evidence="1" id="KW-0472">Membrane</keyword>
<organism evidence="2">
    <name type="scientific">Arundo donax</name>
    <name type="common">Giant reed</name>
    <name type="synonym">Donax arundinaceus</name>
    <dbReference type="NCBI Taxonomy" id="35708"/>
    <lineage>
        <taxon>Eukaryota</taxon>
        <taxon>Viridiplantae</taxon>
        <taxon>Streptophyta</taxon>
        <taxon>Embryophyta</taxon>
        <taxon>Tracheophyta</taxon>
        <taxon>Spermatophyta</taxon>
        <taxon>Magnoliopsida</taxon>
        <taxon>Liliopsida</taxon>
        <taxon>Poales</taxon>
        <taxon>Poaceae</taxon>
        <taxon>PACMAD clade</taxon>
        <taxon>Arundinoideae</taxon>
        <taxon>Arundineae</taxon>
        <taxon>Arundo</taxon>
    </lineage>
</organism>
<dbReference type="EMBL" id="GBRH01280853">
    <property type="protein sequence ID" value="JAD17042.1"/>
    <property type="molecule type" value="Transcribed_RNA"/>
</dbReference>
<evidence type="ECO:0000313" key="2">
    <source>
        <dbReference type="EMBL" id="JAD17042.1"/>
    </source>
</evidence>
<evidence type="ECO:0000256" key="1">
    <source>
        <dbReference type="SAM" id="Phobius"/>
    </source>
</evidence>
<protein>
    <submittedName>
        <fullName evidence="2">Uncharacterized protein</fullName>
    </submittedName>
</protein>
<dbReference type="AlphaFoldDB" id="A0A0A8XZB6"/>
<feature type="transmembrane region" description="Helical" evidence="1">
    <location>
        <begin position="6"/>
        <end position="30"/>
    </location>
</feature>
<sequence>MFIILFVLYFIHVSIYHSLCIVLYTCFYHLCP</sequence>
<accession>A0A0A8XZB6</accession>
<reference evidence="2" key="2">
    <citation type="journal article" date="2015" name="Data Brief">
        <title>Shoot transcriptome of the giant reed, Arundo donax.</title>
        <authorList>
            <person name="Barrero R.A."/>
            <person name="Guerrero F.D."/>
            <person name="Moolhuijzen P."/>
            <person name="Goolsby J.A."/>
            <person name="Tidwell J."/>
            <person name="Bellgard S.E."/>
            <person name="Bellgard M.I."/>
        </authorList>
    </citation>
    <scope>NUCLEOTIDE SEQUENCE</scope>
    <source>
        <tissue evidence="2">Shoot tissue taken approximately 20 cm above the soil surface</tissue>
    </source>
</reference>
<proteinExistence type="predicted"/>
<keyword evidence="1" id="KW-1133">Transmembrane helix</keyword>
<keyword evidence="1" id="KW-0812">Transmembrane</keyword>
<name>A0A0A8XZB6_ARUDO</name>